<evidence type="ECO:0000256" key="8">
    <source>
        <dbReference type="HAMAP-Rule" id="MF_01543"/>
    </source>
</evidence>
<dbReference type="Gene3D" id="3.30.1510.10">
    <property type="entry name" value="Domain 2, N(10)-formyltetrahydrofolate synthetase"/>
    <property type="match status" value="1"/>
</dbReference>
<accession>W0FQ22</accession>
<evidence type="ECO:0000256" key="7">
    <source>
        <dbReference type="ARBA" id="ARBA00061363"/>
    </source>
</evidence>
<sequence>MLSDIQIAQNAKIKPITEVAVSAGIDPDKLDLYGKYKAKIPLDYAQSLPERPDAKLVLVTAMNPTPAGEGKTTVSIGLAQGLKKIGKNPVLALREPSLGPVFGVKGGACGGGYSQVVPMEDINLHFTGDIHAITTANNLLAAMIDNHLFQGNALNLDKDRILWKRCLDMNDRCLRAVTVGVGGGTKGVTRPEIFQITAASEIMAILCLAKDMKDLKVRLDRIAIAYDLDGNIVTAGQLGATGALAACLKDALAPNLVQSLEGVPALVHGGPFANISHGCNTCIATKTALKLSDIVVTEAGFGADLGAEKFLDIKCRDLGIWPDLVVLVTTVRSLKYNAGIPKDQLSSPNPEAVRAGLANVLRHIKNMQGFGIPVLVASNRFLTDTEEELAIVEEACKATGAEFAPAEIFAKGGEGGIELANKALSILEQNNEKKPCYSYELTDSVEDKIRKVATKVYGAGSVDILPEAQEKINGFVRKGYGDLPICIAKTQYSLSDDPKKLGNPEGFTLTVRDCYISAGAGYLVILTGTIVTMPGLPPHPAAMDIDIDNDGVISGLF</sequence>
<keyword evidence="2 8" id="KW-0554">One-carbon metabolism</keyword>
<feature type="binding site" evidence="8">
    <location>
        <begin position="65"/>
        <end position="72"/>
    </location>
    <ligand>
        <name>ATP</name>
        <dbReference type="ChEBI" id="CHEBI:30616"/>
    </ligand>
</feature>
<dbReference type="HAMAP" id="MF_01543">
    <property type="entry name" value="FTHFS"/>
    <property type="match status" value="1"/>
</dbReference>
<dbReference type="Gene3D" id="3.10.410.10">
    <property type="entry name" value="Formyltetrahydrofolate synthetase, domain 3"/>
    <property type="match status" value="1"/>
</dbReference>
<protein>
    <recommendedName>
        <fullName evidence="8">Formate--tetrahydrofolate ligase</fullName>
        <ecNumber evidence="8">6.3.4.3</ecNumber>
    </recommendedName>
    <alternativeName>
        <fullName evidence="8">Formyltetrahydrofolate synthetase</fullName>
        <shortName evidence="8">FHS</shortName>
        <shortName evidence="8">FTHFS</shortName>
    </alternativeName>
</protein>
<dbReference type="GO" id="GO:0004329">
    <property type="term" value="F:formate-tetrahydrofolate ligase activity"/>
    <property type="evidence" value="ECO:0007669"/>
    <property type="project" value="UniProtKB-UniRule"/>
</dbReference>
<dbReference type="NCBIfam" id="NF010030">
    <property type="entry name" value="PRK13505.1"/>
    <property type="match status" value="1"/>
</dbReference>
<gene>
    <name evidence="8" type="primary">fhs</name>
</gene>
<dbReference type="InterPro" id="IPR000559">
    <property type="entry name" value="Formate_THF_ligase"/>
</dbReference>
<dbReference type="FunFam" id="3.30.1510.10:FF:000001">
    <property type="entry name" value="Formate--tetrahydrofolate ligase"/>
    <property type="match status" value="1"/>
</dbReference>
<dbReference type="AlphaFoldDB" id="W0FQ22"/>
<comment type="similarity">
    <text evidence="7 8">Belongs to the formate--tetrahydrofolate ligase family.</text>
</comment>
<reference evidence="9" key="1">
    <citation type="journal article" date="2013" name="PLoS ONE">
        <title>Metagenomic insights into the carbohydrate-active enzymes carried by the microorganisms adhering to solid digesta in the rumen of cows.</title>
        <authorList>
            <person name="Wang L."/>
            <person name="Hatem A."/>
            <person name="Catalyurek U.V."/>
            <person name="Morrison M."/>
            <person name="Yu Z."/>
        </authorList>
    </citation>
    <scope>NUCLEOTIDE SEQUENCE</scope>
</reference>
<evidence type="ECO:0000256" key="5">
    <source>
        <dbReference type="ARBA" id="ARBA00022840"/>
    </source>
</evidence>
<evidence type="ECO:0000256" key="6">
    <source>
        <dbReference type="ARBA" id="ARBA00049033"/>
    </source>
</evidence>
<comment type="catalytic activity">
    <reaction evidence="6 8">
        <text>(6S)-5,6,7,8-tetrahydrofolate + formate + ATP = (6R)-10-formyltetrahydrofolate + ADP + phosphate</text>
        <dbReference type="Rhea" id="RHEA:20221"/>
        <dbReference type="ChEBI" id="CHEBI:15740"/>
        <dbReference type="ChEBI" id="CHEBI:30616"/>
        <dbReference type="ChEBI" id="CHEBI:43474"/>
        <dbReference type="ChEBI" id="CHEBI:57453"/>
        <dbReference type="ChEBI" id="CHEBI:195366"/>
        <dbReference type="ChEBI" id="CHEBI:456216"/>
        <dbReference type="EC" id="6.3.4.3"/>
    </reaction>
</comment>
<evidence type="ECO:0000256" key="3">
    <source>
        <dbReference type="ARBA" id="ARBA00022598"/>
    </source>
</evidence>
<evidence type="ECO:0000313" key="9">
    <source>
        <dbReference type="EMBL" id="AHF25105.1"/>
    </source>
</evidence>
<dbReference type="Gene3D" id="3.40.50.300">
    <property type="entry name" value="P-loop containing nucleotide triphosphate hydrolases"/>
    <property type="match status" value="1"/>
</dbReference>
<dbReference type="CDD" id="cd00477">
    <property type="entry name" value="FTHFS"/>
    <property type="match status" value="1"/>
</dbReference>
<evidence type="ECO:0000256" key="1">
    <source>
        <dbReference type="ARBA" id="ARBA00004777"/>
    </source>
</evidence>
<dbReference type="UniPathway" id="UPA00193"/>
<dbReference type="GO" id="GO:0005524">
    <property type="term" value="F:ATP binding"/>
    <property type="evidence" value="ECO:0007669"/>
    <property type="project" value="UniProtKB-UniRule"/>
</dbReference>
<dbReference type="InterPro" id="IPR027417">
    <property type="entry name" value="P-loop_NTPase"/>
</dbReference>
<keyword evidence="3 8" id="KW-0436">Ligase</keyword>
<dbReference type="Pfam" id="PF01268">
    <property type="entry name" value="FTHFS"/>
    <property type="match status" value="1"/>
</dbReference>
<organism evidence="9">
    <name type="scientific">uncultured bacterium Contig1552</name>
    <dbReference type="NCBI Taxonomy" id="1393454"/>
    <lineage>
        <taxon>Bacteria</taxon>
        <taxon>environmental samples</taxon>
    </lineage>
</organism>
<dbReference type="EC" id="6.3.4.3" evidence="8"/>
<evidence type="ECO:0000256" key="2">
    <source>
        <dbReference type="ARBA" id="ARBA00022563"/>
    </source>
</evidence>
<evidence type="ECO:0000256" key="4">
    <source>
        <dbReference type="ARBA" id="ARBA00022741"/>
    </source>
</evidence>
<proteinExistence type="inferred from homology"/>
<comment type="pathway">
    <text evidence="1 8">One-carbon metabolism; tetrahydrofolate interconversion.</text>
</comment>
<dbReference type="SUPFAM" id="SSF52540">
    <property type="entry name" value="P-loop containing nucleoside triphosphate hydrolases"/>
    <property type="match status" value="1"/>
</dbReference>
<dbReference type="FunFam" id="3.10.410.10:FF:000001">
    <property type="entry name" value="Putative formate--tetrahydrofolate ligase"/>
    <property type="match status" value="1"/>
</dbReference>
<keyword evidence="5 8" id="KW-0067">ATP-binding</keyword>
<dbReference type="EMBL" id="KC246819">
    <property type="protein sequence ID" value="AHF25105.1"/>
    <property type="molecule type" value="Genomic_DNA"/>
</dbReference>
<keyword evidence="4 8" id="KW-0547">Nucleotide-binding</keyword>
<dbReference type="GO" id="GO:0035999">
    <property type="term" value="P:tetrahydrofolate interconversion"/>
    <property type="evidence" value="ECO:0007669"/>
    <property type="project" value="UniProtKB-UniRule"/>
</dbReference>
<name>W0FQ22_9BACT</name>